<dbReference type="InterPro" id="IPR013105">
    <property type="entry name" value="TPR_2"/>
</dbReference>
<keyword evidence="2 3" id="KW-0802">TPR repeat</keyword>
<dbReference type="Proteomes" id="UP000887540">
    <property type="component" value="Unplaced"/>
</dbReference>
<dbReference type="PANTHER" id="PTHR14027:SF2">
    <property type="entry name" value="RNA POLYMERASE-ASSOCIATED PROTEIN CTR9 HOMOLOG"/>
    <property type="match status" value="1"/>
</dbReference>
<evidence type="ECO:0000256" key="5">
    <source>
        <dbReference type="SAM" id="MobiDB-lite"/>
    </source>
</evidence>
<dbReference type="InterPro" id="IPR019734">
    <property type="entry name" value="TPR_rpt"/>
</dbReference>
<feature type="coiled-coil region" evidence="4">
    <location>
        <begin position="851"/>
        <end position="907"/>
    </location>
</feature>
<accession>A0A914EK64</accession>
<dbReference type="Gene3D" id="1.25.40.10">
    <property type="entry name" value="Tetratricopeptide repeat domain"/>
    <property type="match status" value="3"/>
</dbReference>
<dbReference type="SMART" id="SM00386">
    <property type="entry name" value="HAT"/>
    <property type="match status" value="4"/>
</dbReference>
<feature type="compositionally biased region" description="Basic residues" evidence="5">
    <location>
        <begin position="966"/>
        <end position="977"/>
    </location>
</feature>
<dbReference type="WBParaSite" id="ACRNAN_scaffold901.g19812.t1">
    <property type="protein sequence ID" value="ACRNAN_scaffold901.g19812.t1"/>
    <property type="gene ID" value="ACRNAN_scaffold901.g19812"/>
</dbReference>
<feature type="repeat" description="TPR" evidence="3">
    <location>
        <begin position="209"/>
        <end position="242"/>
    </location>
</feature>
<sequence>MSQKYIPKDAISIPLKHTAEDEVIEISFEDELPDGEEVLQILKGERAALHYWIDVSLEYYRRGNVIDFCRILELSGGDASLDYQDYEKDQMRALDLLAAFYVLQGNKERNKEKKKEWFTKATLLYTTADKIIMYELNHLLGRAYFCLLEGNKMDQADAQFTFVLNQNDTNIPAMMGKACISFGKKQTQEYKLALFYYKKCLKLNPNCPADVRVGMGYCLAKLGKYEKARMAFERALDLDPHNVQAIIAMAILDMNSGEPARIKHGIKSFSRAYQLEPENPMVLNHLANHFFFKDDLDKVEQLAWHAFQLTENEAMRAESCFQLARCFHKKEDYDRAFRYYYQATQFNHPKFVLPLYGLGQIYIHREDYDNAIITFEKILKITPNNFETLKVLGSLYAHSDHGDSNQITERREKAREILKKVIDMYPDDVETLIELAQLEEQHDPQNSLKIYLKLIHLLKEGIGADVPAEVLNNVGSLYFALGEYEKSKDYFDEARNFLLAEGENLNEETSAMYVTISYNLARSYEVLCLYDKAENLYKSILRHRNYMDCFFRIGCLMRDRGDIHGASVLFKEAMADDPRSATAWTLLGNMHMAKDEWGPAQKVFDLILKQPENKDDVYSIVSLGNIWMETLFSSRTKEEPDRMEKNRERAMQMYVKALKTRPRNIWAAHGIGCLLAQRGEFLEARDIFSQIREATADFPDVWLNIAHIYMELKQYVSAVQMYKNCMVKFNRHTDINLLLYIARAYWRAGKLEDCRDWLEKSLIEAPDNLMIKYNHAVLLQRMATKVLQEEKSTLSAVTGAVEDLKTAERIFTDISTASQEIMLRYRYLSRTACGNEARACDDLLKQAKTYLQRAQAKDDEERKQKERQEEERLALLRQKVEEERLRREEKERELEELKQMRQHFVEKTKEILRLPQIVEDKKGRGGGGGGRKRREERDEFVNDSSDMGDWVGQPGEERPKKEKKDKSMRKRREHRARSMSSDDGFIVDDPRRLKKLAKKQKLKHKRPEDVPARLKGKVKSKAFISESESSGGETPKPSGSKPLATSSDEEQSNAPGSSPAPDSDVETRKVKKSKTVVTSSSDEEAVTKSRKKVSSDEEDDDDAGRSSTEGSDGEPEEKMVKAARNKTIVSSDSDSDEDTVARPTKRLASSDEDEAKNSSNEDSD</sequence>
<proteinExistence type="predicted"/>
<dbReference type="InterPro" id="IPR003107">
    <property type="entry name" value="HAT"/>
</dbReference>
<evidence type="ECO:0000313" key="6">
    <source>
        <dbReference type="Proteomes" id="UP000887540"/>
    </source>
</evidence>
<evidence type="ECO:0000256" key="2">
    <source>
        <dbReference type="ARBA" id="ARBA00022803"/>
    </source>
</evidence>
<feature type="region of interest" description="Disordered" evidence="5">
    <location>
        <begin position="916"/>
        <end position="1164"/>
    </location>
</feature>
<dbReference type="SMART" id="SM00028">
    <property type="entry name" value="TPR"/>
    <property type="match status" value="11"/>
</dbReference>
<dbReference type="GO" id="GO:0016593">
    <property type="term" value="C:Cdc73/Paf1 complex"/>
    <property type="evidence" value="ECO:0007669"/>
    <property type="project" value="TreeGrafter"/>
</dbReference>
<protein>
    <submittedName>
        <fullName evidence="7">RNA polymerase-associated protein CTR9 homolog</fullName>
    </submittedName>
</protein>
<keyword evidence="6" id="KW-1185">Reference proteome</keyword>
<dbReference type="GO" id="GO:0006355">
    <property type="term" value="P:regulation of DNA-templated transcription"/>
    <property type="evidence" value="ECO:0007669"/>
    <property type="project" value="InterPro"/>
</dbReference>
<dbReference type="Pfam" id="PF13181">
    <property type="entry name" value="TPR_8"/>
    <property type="match status" value="4"/>
</dbReference>
<feature type="repeat" description="TPR" evidence="3">
    <location>
        <begin position="352"/>
        <end position="385"/>
    </location>
</feature>
<dbReference type="GO" id="GO:0006396">
    <property type="term" value="P:RNA processing"/>
    <property type="evidence" value="ECO:0007669"/>
    <property type="project" value="InterPro"/>
</dbReference>
<reference evidence="7" key="1">
    <citation type="submission" date="2022-11" db="UniProtKB">
        <authorList>
            <consortium name="WormBaseParasite"/>
        </authorList>
    </citation>
    <scope>IDENTIFICATION</scope>
</reference>
<evidence type="ECO:0000256" key="3">
    <source>
        <dbReference type="PROSITE-ProRule" id="PRU00339"/>
    </source>
</evidence>
<dbReference type="InterPro" id="IPR031101">
    <property type="entry name" value="Ctr9"/>
</dbReference>
<name>A0A914EK64_9BILA</name>
<dbReference type="FunFam" id="1.25.40.10:FF:000322">
    <property type="entry name" value="RNA polymerase-associated protein CTR9 homolog"/>
    <property type="match status" value="1"/>
</dbReference>
<dbReference type="PANTHER" id="PTHR14027">
    <property type="entry name" value="RNA POLYMERASE-ASSOCIATED PROTEIN CTR9"/>
    <property type="match status" value="1"/>
</dbReference>
<evidence type="ECO:0000256" key="4">
    <source>
        <dbReference type="SAM" id="Coils"/>
    </source>
</evidence>
<dbReference type="GO" id="GO:0006368">
    <property type="term" value="P:transcription elongation by RNA polymerase II"/>
    <property type="evidence" value="ECO:0007669"/>
    <property type="project" value="TreeGrafter"/>
</dbReference>
<feature type="compositionally biased region" description="Basic and acidic residues" evidence="5">
    <location>
        <begin position="955"/>
        <end position="965"/>
    </location>
</feature>
<dbReference type="SUPFAM" id="SSF48452">
    <property type="entry name" value="TPR-like"/>
    <property type="match status" value="2"/>
</dbReference>
<dbReference type="SUPFAM" id="SSF81901">
    <property type="entry name" value="HCP-like"/>
    <property type="match status" value="1"/>
</dbReference>
<dbReference type="GO" id="GO:0000993">
    <property type="term" value="F:RNA polymerase II complex binding"/>
    <property type="evidence" value="ECO:0007669"/>
    <property type="project" value="TreeGrafter"/>
</dbReference>
<dbReference type="InterPro" id="IPR011990">
    <property type="entry name" value="TPR-like_helical_dom_sf"/>
</dbReference>
<dbReference type="Pfam" id="PF00515">
    <property type="entry name" value="TPR_1"/>
    <property type="match status" value="1"/>
</dbReference>
<feature type="compositionally biased region" description="Basic residues" evidence="5">
    <location>
        <begin position="992"/>
        <end position="1005"/>
    </location>
</feature>
<evidence type="ECO:0000256" key="1">
    <source>
        <dbReference type="ARBA" id="ARBA00022737"/>
    </source>
</evidence>
<dbReference type="Pfam" id="PF07719">
    <property type="entry name" value="TPR_2"/>
    <property type="match status" value="1"/>
</dbReference>
<organism evidence="6 7">
    <name type="scientific">Acrobeloides nanus</name>
    <dbReference type="NCBI Taxonomy" id="290746"/>
    <lineage>
        <taxon>Eukaryota</taxon>
        <taxon>Metazoa</taxon>
        <taxon>Ecdysozoa</taxon>
        <taxon>Nematoda</taxon>
        <taxon>Chromadorea</taxon>
        <taxon>Rhabditida</taxon>
        <taxon>Tylenchina</taxon>
        <taxon>Cephalobomorpha</taxon>
        <taxon>Cephaloboidea</taxon>
        <taxon>Cephalobidae</taxon>
        <taxon>Acrobeloides</taxon>
    </lineage>
</organism>
<keyword evidence="4" id="KW-0175">Coiled coil</keyword>
<evidence type="ECO:0000313" key="7">
    <source>
        <dbReference type="WBParaSite" id="ACRNAN_scaffold901.g19812.t1"/>
    </source>
</evidence>
<dbReference type="PROSITE" id="PS50293">
    <property type="entry name" value="TPR_REGION"/>
    <property type="match status" value="2"/>
</dbReference>
<dbReference type="PROSITE" id="PS50005">
    <property type="entry name" value="TPR"/>
    <property type="match status" value="3"/>
</dbReference>
<keyword evidence="1" id="KW-0677">Repeat</keyword>
<feature type="repeat" description="TPR" evidence="3">
    <location>
        <begin position="468"/>
        <end position="501"/>
    </location>
</feature>
<dbReference type="FunFam" id="1.25.40.10:FF:000289">
    <property type="entry name" value="RNA polymerase-associated protein CTR9 homolog"/>
    <property type="match status" value="1"/>
</dbReference>
<dbReference type="AlphaFoldDB" id="A0A914EK64"/>